<name>A0ABM3I402_ZIZJJ</name>
<dbReference type="RefSeq" id="XP_048320173.1">
    <property type="nucleotide sequence ID" value="XM_048464216.2"/>
</dbReference>
<evidence type="ECO:0000256" key="1">
    <source>
        <dbReference type="ARBA" id="ARBA00023013"/>
    </source>
</evidence>
<keyword evidence="1 4" id="KW-0649">Protein kinase inhibitor</keyword>
<sequence>MDEECTTPKGRECRIPVVYVCPPPPKKKTACGTKRDPPKNGYFQPPDLDALFVIPTRRQACA</sequence>
<dbReference type="Proteomes" id="UP001652623">
    <property type="component" value="Chromosome 6"/>
</dbReference>
<organism evidence="3 4">
    <name type="scientific">Ziziphus jujuba</name>
    <name type="common">Chinese jujube</name>
    <name type="synonym">Ziziphus sativa</name>
    <dbReference type="NCBI Taxonomy" id="326968"/>
    <lineage>
        <taxon>Eukaryota</taxon>
        <taxon>Viridiplantae</taxon>
        <taxon>Streptophyta</taxon>
        <taxon>Embryophyta</taxon>
        <taxon>Tracheophyta</taxon>
        <taxon>Spermatophyta</taxon>
        <taxon>Magnoliopsida</taxon>
        <taxon>eudicotyledons</taxon>
        <taxon>Gunneridae</taxon>
        <taxon>Pentapetalae</taxon>
        <taxon>rosids</taxon>
        <taxon>fabids</taxon>
        <taxon>Rosales</taxon>
        <taxon>Rhamnaceae</taxon>
        <taxon>Paliureae</taxon>
        <taxon>Ziziphus</taxon>
    </lineage>
</organism>
<dbReference type="GeneID" id="125419085"/>
<proteinExistence type="predicted"/>
<protein>
    <submittedName>
        <fullName evidence="4">Cyclin-dependent protein kinase inhibitor SMR4</fullName>
    </submittedName>
</protein>
<gene>
    <name evidence="4" type="primary">LOC125419085</name>
</gene>
<evidence type="ECO:0000313" key="4">
    <source>
        <dbReference type="RefSeq" id="XP_048320173.1"/>
    </source>
</evidence>
<evidence type="ECO:0000256" key="2">
    <source>
        <dbReference type="ARBA" id="ARBA00023306"/>
    </source>
</evidence>
<dbReference type="PANTHER" id="PTHR33142:SF15">
    <property type="entry name" value="CYCLIN-DEPENDENT PROTEIN KINASE INHIBITOR SMR4"/>
    <property type="match status" value="1"/>
</dbReference>
<keyword evidence="3" id="KW-1185">Reference proteome</keyword>
<dbReference type="InterPro" id="IPR040389">
    <property type="entry name" value="SMR"/>
</dbReference>
<evidence type="ECO:0000313" key="3">
    <source>
        <dbReference type="Proteomes" id="UP001652623"/>
    </source>
</evidence>
<dbReference type="GO" id="GO:0004860">
    <property type="term" value="F:protein kinase inhibitor activity"/>
    <property type="evidence" value="ECO:0007669"/>
    <property type="project" value="UniProtKB-KW"/>
</dbReference>
<reference evidence="4" key="1">
    <citation type="submission" date="2025-08" db="UniProtKB">
        <authorList>
            <consortium name="RefSeq"/>
        </authorList>
    </citation>
    <scope>IDENTIFICATION</scope>
    <source>
        <tissue evidence="4">Seedling</tissue>
    </source>
</reference>
<keyword evidence="2" id="KW-0131">Cell cycle</keyword>
<dbReference type="PANTHER" id="PTHR33142">
    <property type="entry name" value="CYCLIN-DEPENDENT PROTEIN KINASE INHIBITOR SMR13"/>
    <property type="match status" value="1"/>
</dbReference>
<accession>A0ABM3I402</accession>